<organism evidence="1 2">
    <name type="scientific">Trichonephila clavata</name>
    <name type="common">Joro spider</name>
    <name type="synonym">Nephila clavata</name>
    <dbReference type="NCBI Taxonomy" id="2740835"/>
    <lineage>
        <taxon>Eukaryota</taxon>
        <taxon>Metazoa</taxon>
        <taxon>Ecdysozoa</taxon>
        <taxon>Arthropoda</taxon>
        <taxon>Chelicerata</taxon>
        <taxon>Arachnida</taxon>
        <taxon>Araneae</taxon>
        <taxon>Araneomorphae</taxon>
        <taxon>Entelegynae</taxon>
        <taxon>Araneoidea</taxon>
        <taxon>Nephilidae</taxon>
        <taxon>Trichonephila</taxon>
    </lineage>
</organism>
<evidence type="ECO:0000313" key="1">
    <source>
        <dbReference type="EMBL" id="GFQ80760.1"/>
    </source>
</evidence>
<evidence type="ECO:0000313" key="2">
    <source>
        <dbReference type="Proteomes" id="UP000887116"/>
    </source>
</evidence>
<reference evidence="1" key="1">
    <citation type="submission" date="2020-07" db="EMBL/GenBank/DDBJ databases">
        <title>Multicomponent nature underlies the extraordinary mechanical properties of spider dragline silk.</title>
        <authorList>
            <person name="Kono N."/>
            <person name="Nakamura H."/>
            <person name="Mori M."/>
            <person name="Yoshida Y."/>
            <person name="Ohtoshi R."/>
            <person name="Malay A.D."/>
            <person name="Moran D.A.P."/>
            <person name="Tomita M."/>
            <person name="Numata K."/>
            <person name="Arakawa K."/>
        </authorList>
    </citation>
    <scope>NUCLEOTIDE SEQUENCE</scope>
</reference>
<comment type="caution">
    <text evidence="1">The sequence shown here is derived from an EMBL/GenBank/DDBJ whole genome shotgun (WGS) entry which is preliminary data.</text>
</comment>
<dbReference type="EMBL" id="BMAO01002442">
    <property type="protein sequence ID" value="GFQ80760.1"/>
    <property type="molecule type" value="Genomic_DNA"/>
</dbReference>
<sequence length="114" mass="13209">CYYRIKGDPALKRQLQTLWQECLDSASADILLVDTCQTYFWSNMIGFENCFRIGVYCVPFNLFDPEAHWRNPRIEFPPEKVVWISFSLDGTMPMEFGGGNRAVEPCAFSRQTIL</sequence>
<keyword evidence="2" id="KW-1185">Reference proteome</keyword>
<protein>
    <submittedName>
        <fullName evidence="1">Uncharacterized protein</fullName>
    </submittedName>
</protein>
<gene>
    <name evidence="1" type="ORF">TNCT_160301</name>
</gene>
<name>A0A8X6IPB3_TRICU</name>
<accession>A0A8X6IPB3</accession>
<dbReference type="OrthoDB" id="6433105at2759"/>
<dbReference type="Proteomes" id="UP000887116">
    <property type="component" value="Unassembled WGS sequence"/>
</dbReference>
<dbReference type="AlphaFoldDB" id="A0A8X6IPB3"/>
<proteinExistence type="predicted"/>
<feature type="non-terminal residue" evidence="1">
    <location>
        <position position="1"/>
    </location>
</feature>